<evidence type="ECO:0000256" key="10">
    <source>
        <dbReference type="ARBA" id="ARBA00023180"/>
    </source>
</evidence>
<dbReference type="Proteomes" id="UP000594638">
    <property type="component" value="Unassembled WGS sequence"/>
</dbReference>
<keyword evidence="5 11" id="KW-0812">Transmembrane</keyword>
<comment type="similarity">
    <text evidence="2">Belongs to the RLP family.</text>
</comment>
<dbReference type="SMART" id="SM00369">
    <property type="entry name" value="LRR_TYP"/>
    <property type="match status" value="6"/>
</dbReference>
<accession>A0A8S0QVK1</accession>
<dbReference type="Pfam" id="PF08263">
    <property type="entry name" value="LRRNT_2"/>
    <property type="match status" value="1"/>
</dbReference>
<dbReference type="SUPFAM" id="SSF52047">
    <property type="entry name" value="RNI-like"/>
    <property type="match status" value="1"/>
</dbReference>
<dbReference type="GO" id="GO:0005886">
    <property type="term" value="C:plasma membrane"/>
    <property type="evidence" value="ECO:0007669"/>
    <property type="project" value="UniProtKB-SubCell"/>
</dbReference>
<dbReference type="PANTHER" id="PTHR48063:SF101">
    <property type="entry name" value="LRR RECEPTOR-LIKE SERINE_THREONINE-PROTEIN KINASE FLS2"/>
    <property type="match status" value="1"/>
</dbReference>
<feature type="signal peptide" evidence="12">
    <location>
        <begin position="1"/>
        <end position="30"/>
    </location>
</feature>
<keyword evidence="7" id="KW-0677">Repeat</keyword>
<evidence type="ECO:0000256" key="2">
    <source>
        <dbReference type="ARBA" id="ARBA00009592"/>
    </source>
</evidence>
<dbReference type="Pfam" id="PF13855">
    <property type="entry name" value="LRR_8"/>
    <property type="match status" value="2"/>
</dbReference>
<dbReference type="PROSITE" id="PS51450">
    <property type="entry name" value="LRR"/>
    <property type="match status" value="2"/>
</dbReference>
<keyword evidence="14" id="KW-0675">Receptor</keyword>
<keyword evidence="10" id="KW-0325">Glycoprotein</keyword>
<reference evidence="14 15" key="1">
    <citation type="submission" date="2019-12" db="EMBL/GenBank/DDBJ databases">
        <authorList>
            <person name="Alioto T."/>
            <person name="Alioto T."/>
            <person name="Gomez Garrido J."/>
        </authorList>
    </citation>
    <scope>NUCLEOTIDE SEQUENCE [LARGE SCALE GENOMIC DNA]</scope>
</reference>
<dbReference type="FunFam" id="3.80.10.10:FF:000095">
    <property type="entry name" value="LRR receptor-like serine/threonine-protein kinase GSO1"/>
    <property type="match status" value="1"/>
</dbReference>
<protein>
    <submittedName>
        <fullName evidence="14">Receptor EIX2</fullName>
    </submittedName>
</protein>
<keyword evidence="15" id="KW-1185">Reference proteome</keyword>
<dbReference type="InterPro" id="IPR046956">
    <property type="entry name" value="RLP23-like"/>
</dbReference>
<evidence type="ECO:0000313" key="15">
    <source>
        <dbReference type="Proteomes" id="UP000594638"/>
    </source>
</evidence>
<comment type="subcellular location">
    <subcellularLocation>
        <location evidence="1">Cell membrane</location>
        <topology evidence="1">Single-pass type I membrane protein</topology>
    </subcellularLocation>
</comment>
<dbReference type="InterPro" id="IPR013210">
    <property type="entry name" value="LRR_N_plant-typ"/>
</dbReference>
<dbReference type="Pfam" id="PF00560">
    <property type="entry name" value="LRR_1"/>
    <property type="match status" value="8"/>
</dbReference>
<dbReference type="InterPro" id="IPR003591">
    <property type="entry name" value="Leu-rich_rpt_typical-subtyp"/>
</dbReference>
<evidence type="ECO:0000259" key="13">
    <source>
        <dbReference type="Pfam" id="PF08263"/>
    </source>
</evidence>
<name>A0A8S0QVK1_OLEEU</name>
<evidence type="ECO:0000256" key="5">
    <source>
        <dbReference type="ARBA" id="ARBA00022692"/>
    </source>
</evidence>
<feature type="domain" description="Leucine-rich repeat-containing N-terminal plant-type" evidence="13">
    <location>
        <begin position="42"/>
        <end position="82"/>
    </location>
</feature>
<feature type="chain" id="PRO_5035732458" evidence="12">
    <location>
        <begin position="31"/>
        <end position="878"/>
    </location>
</feature>
<dbReference type="GO" id="GO:0051707">
    <property type="term" value="P:response to other organism"/>
    <property type="evidence" value="ECO:0007669"/>
    <property type="project" value="UniProtKB-ARBA"/>
</dbReference>
<dbReference type="OrthoDB" id="1600340at2759"/>
<evidence type="ECO:0000256" key="4">
    <source>
        <dbReference type="ARBA" id="ARBA00022614"/>
    </source>
</evidence>
<organism evidence="14 15">
    <name type="scientific">Olea europaea subsp. europaea</name>
    <dbReference type="NCBI Taxonomy" id="158383"/>
    <lineage>
        <taxon>Eukaryota</taxon>
        <taxon>Viridiplantae</taxon>
        <taxon>Streptophyta</taxon>
        <taxon>Embryophyta</taxon>
        <taxon>Tracheophyta</taxon>
        <taxon>Spermatophyta</taxon>
        <taxon>Magnoliopsida</taxon>
        <taxon>eudicotyledons</taxon>
        <taxon>Gunneridae</taxon>
        <taxon>Pentapetalae</taxon>
        <taxon>asterids</taxon>
        <taxon>lamiids</taxon>
        <taxon>Lamiales</taxon>
        <taxon>Oleaceae</taxon>
        <taxon>Oleeae</taxon>
        <taxon>Olea</taxon>
    </lineage>
</organism>
<sequence length="878" mass="98200">MIADKKIFRQFVMLIIVPSLLSLRAGFGNSSRVNDVKIRCLEKEREALLKFKDELIDEHGLLSSWGTAIDRRDCCEWSGVQCHNQTNHVIVLDLHGRLNNSGLFSRLRGNVSQWLLELRYLNYLDLSANDFNLGRIPEFIGSLGKLQHLDLSASNFGGPIPHHLGNLTQLQFLSLKGYNNHMLTSTNLDWLSKLHLLNYLELTHVNLKEATDWIQAIMKLPRLQDLRLSSCHLQPVLSPYPMTNASNSLSVLDLSDNELSSSSVFPWLLNFSSTLSYVKLDFNNLQGPIPHAIGNIISLETLSLFHNELEGSIPLSFGNLSSLKFLDLSFNNLSGTVTERIGTLAKLKYLGLEANQLEGIIIEAHFSSLSQLQYLSLNYNPCISFNFSSGWIPLFQLTSLWLGGCKVGPHFPKWLKSQNELIELDISNTSIKDTFPDWFWDLCPKLVVLDVSRNNIHGVLPDLSSKFFTFNFIDLSSNHFNGSLPSLPPNGLVLKLSNNKFFGSITVLCNKTDWVYLDLSNNLLSGDLPDCFANLENLEFLNLAHNNFSGKIPSLNSIASLHLQNNSFTGECPASLKNIPFLEFIDLSKNKLTGKIPEWLGDSLPELVFLSLQSNQFSGNIPSNLCHLSHIQVLDISLNKISGAIPKCLNNLTAMIQEVESDSYIVDLPFMLEHERANVRWKGEDAEYKTTLKLVKLIDLSSNNLEGEIPSEITSLVNLVGLNLSRNNLIGFLPPKIDQLKSLNFLDLSRNQLSGEIPASFSHLDRLGVLDMSHNNLSGKIPWTAHLTTFNATSYAGNSGLCGPPLTKVCPGDEIAQDPKFIGNNSGMKNIDEEDKLITEGYYFSLLIGFMFGLLGVIGTLLLNQSLRLTYFKFWNIE</sequence>
<evidence type="ECO:0000256" key="8">
    <source>
        <dbReference type="ARBA" id="ARBA00022989"/>
    </source>
</evidence>
<dbReference type="PANTHER" id="PTHR48063">
    <property type="entry name" value="LRR RECEPTOR-LIKE KINASE"/>
    <property type="match status" value="1"/>
</dbReference>
<evidence type="ECO:0000256" key="12">
    <source>
        <dbReference type="SAM" id="SignalP"/>
    </source>
</evidence>
<dbReference type="InterPro" id="IPR001611">
    <property type="entry name" value="Leu-rich_rpt"/>
</dbReference>
<comment type="caution">
    <text evidence="14">The sequence shown here is derived from an EMBL/GenBank/DDBJ whole genome shotgun (WGS) entry which is preliminary data.</text>
</comment>
<dbReference type="PRINTS" id="PR00019">
    <property type="entry name" value="LEURICHRPT"/>
</dbReference>
<dbReference type="Gene3D" id="3.80.10.10">
    <property type="entry name" value="Ribonuclease Inhibitor"/>
    <property type="match status" value="4"/>
</dbReference>
<dbReference type="AlphaFoldDB" id="A0A8S0QVK1"/>
<keyword evidence="6 12" id="KW-0732">Signal</keyword>
<evidence type="ECO:0000256" key="3">
    <source>
        <dbReference type="ARBA" id="ARBA00022475"/>
    </source>
</evidence>
<evidence type="ECO:0000256" key="6">
    <source>
        <dbReference type="ARBA" id="ARBA00022729"/>
    </source>
</evidence>
<evidence type="ECO:0000256" key="11">
    <source>
        <dbReference type="SAM" id="Phobius"/>
    </source>
</evidence>
<dbReference type="Gramene" id="OE9A009112T1">
    <property type="protein sequence ID" value="OE9A009112C1"/>
    <property type="gene ID" value="OE9A009112"/>
</dbReference>
<proteinExistence type="inferred from homology"/>
<dbReference type="EMBL" id="CACTIH010001953">
    <property type="protein sequence ID" value="CAA2969828.1"/>
    <property type="molecule type" value="Genomic_DNA"/>
</dbReference>
<evidence type="ECO:0000313" key="14">
    <source>
        <dbReference type="EMBL" id="CAA2969828.1"/>
    </source>
</evidence>
<keyword evidence="3" id="KW-1003">Cell membrane</keyword>
<keyword evidence="4" id="KW-0433">Leucine-rich repeat</keyword>
<evidence type="ECO:0000256" key="1">
    <source>
        <dbReference type="ARBA" id="ARBA00004251"/>
    </source>
</evidence>
<evidence type="ECO:0000256" key="9">
    <source>
        <dbReference type="ARBA" id="ARBA00023136"/>
    </source>
</evidence>
<keyword evidence="9 11" id="KW-0472">Membrane</keyword>
<keyword evidence="8 11" id="KW-1133">Transmembrane helix</keyword>
<dbReference type="InterPro" id="IPR032675">
    <property type="entry name" value="LRR_dom_sf"/>
</dbReference>
<feature type="transmembrane region" description="Helical" evidence="11">
    <location>
        <begin position="842"/>
        <end position="863"/>
    </location>
</feature>
<gene>
    <name evidence="14" type="ORF">OLEA9_A009112</name>
</gene>
<dbReference type="SUPFAM" id="SSF52058">
    <property type="entry name" value="L domain-like"/>
    <property type="match status" value="2"/>
</dbReference>
<dbReference type="FunFam" id="3.80.10.10:FF:000213">
    <property type="entry name" value="Tyrosine-sulfated glycopeptide receptor 1"/>
    <property type="match status" value="1"/>
</dbReference>
<evidence type="ECO:0000256" key="7">
    <source>
        <dbReference type="ARBA" id="ARBA00022737"/>
    </source>
</evidence>
<dbReference type="GO" id="GO:0006952">
    <property type="term" value="P:defense response"/>
    <property type="evidence" value="ECO:0007669"/>
    <property type="project" value="UniProtKB-ARBA"/>
</dbReference>